<protein>
    <submittedName>
        <fullName evidence="2">Uncharacterized protein</fullName>
    </submittedName>
</protein>
<accession>A0A3P6SYP0</accession>
<dbReference type="Proteomes" id="UP000271889">
    <property type="component" value="Unassembled WGS sequence"/>
</dbReference>
<feature type="region of interest" description="Disordered" evidence="1">
    <location>
        <begin position="1"/>
        <end position="63"/>
    </location>
</feature>
<reference evidence="2 3" key="1">
    <citation type="submission" date="2018-11" db="EMBL/GenBank/DDBJ databases">
        <authorList>
            <consortium name="Pathogen Informatics"/>
        </authorList>
    </citation>
    <scope>NUCLEOTIDE SEQUENCE [LARGE SCALE GENOMIC DNA]</scope>
</reference>
<sequence>MVRNGGDGGDGGDGQDGYGSGEGDVYGDRSRVVQVNYSGSLESSSKRELQRASTASVPAAADKQRSINIKHGWSHYQEDLQ</sequence>
<feature type="compositionally biased region" description="Polar residues" evidence="1">
    <location>
        <begin position="33"/>
        <end position="43"/>
    </location>
</feature>
<evidence type="ECO:0000313" key="2">
    <source>
        <dbReference type="EMBL" id="VDK80466.1"/>
    </source>
</evidence>
<gene>
    <name evidence="2" type="ORF">CGOC_LOCUS7710</name>
</gene>
<evidence type="ECO:0000313" key="3">
    <source>
        <dbReference type="Proteomes" id="UP000271889"/>
    </source>
</evidence>
<keyword evidence="3" id="KW-1185">Reference proteome</keyword>
<proteinExistence type="predicted"/>
<feature type="compositionally biased region" description="Gly residues" evidence="1">
    <location>
        <begin position="1"/>
        <end position="24"/>
    </location>
</feature>
<evidence type="ECO:0000256" key="1">
    <source>
        <dbReference type="SAM" id="MobiDB-lite"/>
    </source>
</evidence>
<dbReference type="AlphaFoldDB" id="A0A3P6SYP0"/>
<dbReference type="EMBL" id="UYRV01027108">
    <property type="protein sequence ID" value="VDK80466.1"/>
    <property type="molecule type" value="Genomic_DNA"/>
</dbReference>
<organism evidence="2 3">
    <name type="scientific">Cylicostephanus goldi</name>
    <name type="common">Nematode worm</name>
    <dbReference type="NCBI Taxonomy" id="71465"/>
    <lineage>
        <taxon>Eukaryota</taxon>
        <taxon>Metazoa</taxon>
        <taxon>Ecdysozoa</taxon>
        <taxon>Nematoda</taxon>
        <taxon>Chromadorea</taxon>
        <taxon>Rhabditida</taxon>
        <taxon>Rhabditina</taxon>
        <taxon>Rhabditomorpha</taxon>
        <taxon>Strongyloidea</taxon>
        <taxon>Strongylidae</taxon>
        <taxon>Cylicostephanus</taxon>
    </lineage>
</organism>
<name>A0A3P6SYP0_CYLGO</name>